<sequence length="84" mass="8817">MTGMAVLAADLGFVGRTVGLDLLGLLGMALDTVGVGQHGSPLGPSLTPRRGQNPEPEQGKATDNTQSDSFYILHEIPPFQQLSK</sequence>
<keyword evidence="3" id="KW-1185">Reference proteome</keyword>
<evidence type="ECO:0000313" key="2">
    <source>
        <dbReference type="EMBL" id="BCR05927.1"/>
    </source>
</evidence>
<reference evidence="2 3" key="1">
    <citation type="journal article" date="2016" name="C (Basel)">
        <title>Selective Growth of and Electricity Production by Marine Exoelectrogenic Bacteria in Self-Aggregated Hydrogel of Microbially Reduced Graphene Oxide.</title>
        <authorList>
            <person name="Yoshida N."/>
            <person name="Goto Y."/>
            <person name="Miyata Y."/>
        </authorList>
    </citation>
    <scope>NUCLEOTIDE SEQUENCE [LARGE SCALE GENOMIC DNA]</scope>
    <source>
        <strain evidence="2 3">NIT-T3</strain>
    </source>
</reference>
<evidence type="ECO:0000256" key="1">
    <source>
        <dbReference type="SAM" id="MobiDB-lite"/>
    </source>
</evidence>
<dbReference type="EMBL" id="AP024355">
    <property type="protein sequence ID" value="BCR05927.1"/>
    <property type="molecule type" value="Genomic_DNA"/>
</dbReference>
<evidence type="ECO:0000313" key="3">
    <source>
        <dbReference type="Proteomes" id="UP001319827"/>
    </source>
</evidence>
<accession>A0ABM8HVH7</accession>
<reference evidence="2 3" key="2">
    <citation type="journal article" date="2021" name="Int. J. Syst. Evol. Microbiol.">
        <title>Isolation and Polyphasic Characterization of Desulfuromonas versatilis sp. Nov., an Electrogenic Bacteria Capable of Versatile Metabolism Isolated from a Graphene Oxide-Reducing Enrichment Culture.</title>
        <authorList>
            <person name="Xie L."/>
            <person name="Yoshida N."/>
            <person name="Ishii S."/>
            <person name="Meng L."/>
        </authorList>
    </citation>
    <scope>NUCLEOTIDE SEQUENCE [LARGE SCALE GENOMIC DNA]</scope>
    <source>
        <strain evidence="2 3">NIT-T3</strain>
    </source>
</reference>
<dbReference type="Proteomes" id="UP001319827">
    <property type="component" value="Chromosome"/>
</dbReference>
<protein>
    <submittedName>
        <fullName evidence="2">Uncharacterized protein</fullName>
    </submittedName>
</protein>
<name>A0ABM8HVH7_9BACT</name>
<proteinExistence type="predicted"/>
<gene>
    <name evidence="2" type="ORF">DESUT3_29960</name>
</gene>
<organism evidence="2 3">
    <name type="scientific">Desulfuromonas versatilis</name>
    <dbReference type="NCBI Taxonomy" id="2802975"/>
    <lineage>
        <taxon>Bacteria</taxon>
        <taxon>Pseudomonadati</taxon>
        <taxon>Thermodesulfobacteriota</taxon>
        <taxon>Desulfuromonadia</taxon>
        <taxon>Desulfuromonadales</taxon>
        <taxon>Desulfuromonadaceae</taxon>
        <taxon>Desulfuromonas</taxon>
    </lineage>
</organism>
<feature type="region of interest" description="Disordered" evidence="1">
    <location>
        <begin position="37"/>
        <end position="67"/>
    </location>
</feature>